<feature type="domain" description="Aminoglycoside phosphotransferase" evidence="1">
    <location>
        <begin position="24"/>
        <end position="258"/>
    </location>
</feature>
<evidence type="ECO:0000313" key="2">
    <source>
        <dbReference type="EMBL" id="MDF0601301.1"/>
    </source>
</evidence>
<dbReference type="InterPro" id="IPR002575">
    <property type="entry name" value="Aminoglycoside_PTrfase"/>
</dbReference>
<accession>A0AAE3NSL6</accession>
<gene>
    <name evidence="2" type="ORF">P1J78_11215</name>
</gene>
<dbReference type="Proteomes" id="UP001220964">
    <property type="component" value="Unassembled WGS sequence"/>
</dbReference>
<dbReference type="Gene3D" id="3.30.200.20">
    <property type="entry name" value="Phosphorylase Kinase, domain 1"/>
    <property type="match status" value="1"/>
</dbReference>
<proteinExistence type="predicted"/>
<dbReference type="AlphaFoldDB" id="A0AAE3NSL6"/>
<comment type="caution">
    <text evidence="2">The sequence shown here is derived from an EMBL/GenBank/DDBJ whole genome shotgun (WGS) entry which is preliminary data.</text>
</comment>
<dbReference type="RefSeq" id="WP_275567441.1">
    <property type="nucleotide sequence ID" value="NZ_JARGYC010000025.1"/>
</dbReference>
<sequence>MADRSALIQEFLDRAGWGAADRLPLAGDASARRYLRLASEGQSAVLMDASPEAGQDVRPFRHLAGHLRAAGLSAPEVFAADDAAGLLLLEDLGDAVFARLIETDASVEDGLYSAAIDMLVALRDVPVPDGLVTFTPEHMAGMIDPVLDWYVAPTGRTVPEAERQAIRDALQVALAECVDAETVLCLRDCHAENLIWLPERDGMARVGILDFQDAVAAHPAYDVVSLLQDARRDLPAALTDRMIDRYVSASGSDPAAIRAGMAALGAQRHLRIIGIFGRLSLQFGKTRYLAFLPRVWDHLQTCLAHLALSDLSGALADVVPEPTEPLLNRLKPHVPA</sequence>
<dbReference type="InterPro" id="IPR011009">
    <property type="entry name" value="Kinase-like_dom_sf"/>
</dbReference>
<dbReference type="SUPFAM" id="SSF56112">
    <property type="entry name" value="Protein kinase-like (PK-like)"/>
    <property type="match status" value="1"/>
</dbReference>
<dbReference type="Pfam" id="PF01636">
    <property type="entry name" value="APH"/>
    <property type="match status" value="1"/>
</dbReference>
<organism evidence="2 3">
    <name type="scientific">Psychromarinibacter sediminicola</name>
    <dbReference type="NCBI Taxonomy" id="3033385"/>
    <lineage>
        <taxon>Bacteria</taxon>
        <taxon>Pseudomonadati</taxon>
        <taxon>Pseudomonadota</taxon>
        <taxon>Alphaproteobacteria</taxon>
        <taxon>Rhodobacterales</taxon>
        <taxon>Paracoccaceae</taxon>
        <taxon>Psychromarinibacter</taxon>
    </lineage>
</organism>
<evidence type="ECO:0000313" key="3">
    <source>
        <dbReference type="Proteomes" id="UP001220964"/>
    </source>
</evidence>
<reference evidence="2" key="1">
    <citation type="submission" date="2023-03" db="EMBL/GenBank/DDBJ databases">
        <title>Multiphase analysis and comparison of six strains from genera Psychromarinibacter, Lutimaribacter, and Maritimibacter, including a novel species: Psychromarinibacter sediminicola sp. nov.</title>
        <authorList>
            <person name="Wang Y.-H."/>
            <person name="Ye M.-Q."/>
            <person name="Du Z.-J."/>
        </authorList>
    </citation>
    <scope>NUCLEOTIDE SEQUENCE</scope>
    <source>
        <strain evidence="2">C21-152</strain>
    </source>
</reference>
<dbReference type="Gene3D" id="3.90.1200.10">
    <property type="match status" value="1"/>
</dbReference>
<name>A0AAE3NSL6_9RHOB</name>
<keyword evidence="3" id="KW-1185">Reference proteome</keyword>
<evidence type="ECO:0000259" key="1">
    <source>
        <dbReference type="Pfam" id="PF01636"/>
    </source>
</evidence>
<dbReference type="EMBL" id="JARGYC010000025">
    <property type="protein sequence ID" value="MDF0601301.1"/>
    <property type="molecule type" value="Genomic_DNA"/>
</dbReference>
<protein>
    <submittedName>
        <fullName evidence="2">Phosphotransferase</fullName>
    </submittedName>
</protein>